<dbReference type="Proteomes" id="UP000005297">
    <property type="component" value="Unassembled WGS sequence"/>
</dbReference>
<organism evidence="2 3">
    <name type="scientific">Mariprofundus ferrooxydans PV-1</name>
    <dbReference type="NCBI Taxonomy" id="314345"/>
    <lineage>
        <taxon>Bacteria</taxon>
        <taxon>Pseudomonadati</taxon>
        <taxon>Pseudomonadota</taxon>
        <taxon>Candidatius Mariprofundia</taxon>
        <taxon>Mariprofundales</taxon>
        <taxon>Mariprofundaceae</taxon>
        <taxon>Mariprofundus</taxon>
    </lineage>
</organism>
<dbReference type="InParanoid" id="Q0F366"/>
<feature type="transmembrane region" description="Helical" evidence="1">
    <location>
        <begin position="20"/>
        <end position="38"/>
    </location>
</feature>
<keyword evidence="1" id="KW-0812">Transmembrane</keyword>
<dbReference type="eggNOG" id="ENOG5031QWG">
    <property type="taxonomic scope" value="Bacteria"/>
</dbReference>
<comment type="caution">
    <text evidence="2">The sequence shown here is derived from an EMBL/GenBank/DDBJ whole genome shotgun (WGS) entry which is preliminary data.</text>
</comment>
<gene>
    <name evidence="2" type="ORF">SPV1_04623</name>
</gene>
<dbReference type="NCBIfam" id="TIGR02743">
    <property type="entry name" value="TraW"/>
    <property type="match status" value="1"/>
</dbReference>
<proteinExistence type="predicted"/>
<reference evidence="2 3" key="1">
    <citation type="submission" date="2006-09" db="EMBL/GenBank/DDBJ databases">
        <authorList>
            <person name="Emerson D."/>
            <person name="Ferriera S."/>
            <person name="Johnson J."/>
            <person name="Kravitz S."/>
            <person name="Halpern A."/>
            <person name="Remington K."/>
            <person name="Beeson K."/>
            <person name="Tran B."/>
            <person name="Rogers Y.-H."/>
            <person name="Friedman R."/>
            <person name="Venter J.C."/>
        </authorList>
    </citation>
    <scope>NUCLEOTIDE SEQUENCE [LARGE SCALE GENOMIC DNA]</scope>
    <source>
        <strain evidence="2 3">PV-1</strain>
    </source>
</reference>
<sequence length="228" mass="25967">MAFRLNAPAWLKHGVSIRAAYVILGLTMVVPMAILASVQNDRGDLGVIGPTYPIRERDFLEYIQKRLSAMQKSGELQRLQEREAAIAKKRIERPKPVSGITRTEKTRVFHIDPTLTLDHAIRDAKGRILYMPGTKVNPFDHLAMSKHLLFIDGDDKEQVAWALTMAKHYDGQVKTILVKGSPTELMKQWKRRVYFDQQGVLTRKLHIRHVPAIVSQDGKRLRVAEMAP</sequence>
<dbReference type="AlphaFoldDB" id="Q0F366"/>
<dbReference type="HOGENOM" id="CLU_087622_1_0_0"/>
<evidence type="ECO:0000313" key="3">
    <source>
        <dbReference type="Proteomes" id="UP000005297"/>
    </source>
</evidence>
<dbReference type="RefSeq" id="WP_009851220.1">
    <property type="nucleotide sequence ID" value="NZ_DS022295.1"/>
</dbReference>
<accession>Q0F366</accession>
<keyword evidence="3" id="KW-1185">Reference proteome</keyword>
<protein>
    <recommendedName>
        <fullName evidence="4">Type-F conjugative transfer system protein TraW</fullName>
    </recommendedName>
</protein>
<evidence type="ECO:0000313" key="2">
    <source>
        <dbReference type="EMBL" id="EAU56075.1"/>
    </source>
</evidence>
<keyword evidence="1" id="KW-1133">Transmembrane helix</keyword>
<dbReference type="InterPro" id="IPR014114">
    <property type="entry name" value="TraW"/>
</dbReference>
<dbReference type="OrthoDB" id="6625590at2"/>
<dbReference type="STRING" id="314344.AL013_12150"/>
<evidence type="ECO:0008006" key="4">
    <source>
        <dbReference type="Google" id="ProtNLM"/>
    </source>
</evidence>
<dbReference type="EMBL" id="AATS01000001">
    <property type="protein sequence ID" value="EAU56075.1"/>
    <property type="molecule type" value="Genomic_DNA"/>
</dbReference>
<name>Q0F366_9PROT</name>
<evidence type="ECO:0000256" key="1">
    <source>
        <dbReference type="SAM" id="Phobius"/>
    </source>
</evidence>
<keyword evidence="1" id="KW-0472">Membrane</keyword>